<protein>
    <submittedName>
        <fullName evidence="1">Uncharacterized protein</fullName>
    </submittedName>
</protein>
<proteinExistence type="predicted"/>
<feature type="non-terminal residue" evidence="1">
    <location>
        <position position="117"/>
    </location>
</feature>
<accession>A0A1B6IRF7</accession>
<gene>
    <name evidence="1" type="ORF">g.57772</name>
</gene>
<name>A0A1B6IRF7_9HEMI</name>
<feature type="non-terminal residue" evidence="1">
    <location>
        <position position="1"/>
    </location>
</feature>
<dbReference type="AlphaFoldDB" id="A0A1B6IRF7"/>
<organism evidence="1">
    <name type="scientific">Homalodisca liturata</name>
    <dbReference type="NCBI Taxonomy" id="320908"/>
    <lineage>
        <taxon>Eukaryota</taxon>
        <taxon>Metazoa</taxon>
        <taxon>Ecdysozoa</taxon>
        <taxon>Arthropoda</taxon>
        <taxon>Hexapoda</taxon>
        <taxon>Insecta</taxon>
        <taxon>Pterygota</taxon>
        <taxon>Neoptera</taxon>
        <taxon>Paraneoptera</taxon>
        <taxon>Hemiptera</taxon>
        <taxon>Auchenorrhyncha</taxon>
        <taxon>Membracoidea</taxon>
        <taxon>Cicadellidae</taxon>
        <taxon>Cicadellinae</taxon>
        <taxon>Proconiini</taxon>
        <taxon>Homalodisca</taxon>
    </lineage>
</organism>
<dbReference type="EMBL" id="GECU01018229">
    <property type="protein sequence ID" value="JAS89477.1"/>
    <property type="molecule type" value="Transcribed_RNA"/>
</dbReference>
<reference evidence="1" key="1">
    <citation type="submission" date="2015-11" db="EMBL/GenBank/DDBJ databases">
        <title>De novo transcriptome assembly of four potential Pierce s Disease insect vectors from Arizona vineyards.</title>
        <authorList>
            <person name="Tassone E.E."/>
        </authorList>
    </citation>
    <scope>NUCLEOTIDE SEQUENCE</scope>
</reference>
<evidence type="ECO:0000313" key="1">
    <source>
        <dbReference type="EMBL" id="JAS89477.1"/>
    </source>
</evidence>
<sequence>FVVKMFDGEALVYPWPKVFEGEMIIWMEQRVSSKELTSNKEYAQKHCCVQRESDTFVVKMFDGEALVYPWPKVFEGEMIIWMEQRVSSKELTSNKEYAQKHCCVQRESDTFVVKMFD</sequence>